<dbReference type="SMART" id="SM00421">
    <property type="entry name" value="HTH_LUXR"/>
    <property type="match status" value="1"/>
</dbReference>
<evidence type="ECO:0000313" key="8">
    <source>
        <dbReference type="Proteomes" id="UP001164965"/>
    </source>
</evidence>
<name>A0ABY6P5I6_9NOCA</name>
<dbReference type="CDD" id="cd06170">
    <property type="entry name" value="LuxR_C_like"/>
    <property type="match status" value="1"/>
</dbReference>
<dbReference type="InterPro" id="IPR001789">
    <property type="entry name" value="Sig_transdc_resp-reg_receiver"/>
</dbReference>
<dbReference type="InterPro" id="IPR000792">
    <property type="entry name" value="Tscrpt_reg_LuxR_C"/>
</dbReference>
<organism evidence="7 8">
    <name type="scientific">Rhodococcus antarcticus</name>
    <dbReference type="NCBI Taxonomy" id="2987751"/>
    <lineage>
        <taxon>Bacteria</taxon>
        <taxon>Bacillati</taxon>
        <taxon>Actinomycetota</taxon>
        <taxon>Actinomycetes</taxon>
        <taxon>Mycobacteriales</taxon>
        <taxon>Nocardiaceae</taxon>
        <taxon>Rhodococcus</taxon>
    </lineage>
</organism>
<dbReference type="Pfam" id="PF00072">
    <property type="entry name" value="Response_reg"/>
    <property type="match status" value="1"/>
</dbReference>
<evidence type="ECO:0000313" key="7">
    <source>
        <dbReference type="EMBL" id="UZJ26428.1"/>
    </source>
</evidence>
<evidence type="ECO:0000256" key="3">
    <source>
        <dbReference type="ARBA" id="ARBA00023163"/>
    </source>
</evidence>
<evidence type="ECO:0000256" key="1">
    <source>
        <dbReference type="ARBA" id="ARBA00023015"/>
    </source>
</evidence>
<dbReference type="PANTHER" id="PTHR43214">
    <property type="entry name" value="TWO-COMPONENT RESPONSE REGULATOR"/>
    <property type="match status" value="1"/>
</dbReference>
<dbReference type="PROSITE" id="PS50110">
    <property type="entry name" value="RESPONSE_REGULATORY"/>
    <property type="match status" value="1"/>
</dbReference>
<protein>
    <submittedName>
        <fullName evidence="7">Response regulator transcription factor</fullName>
    </submittedName>
</protein>
<evidence type="ECO:0000256" key="2">
    <source>
        <dbReference type="ARBA" id="ARBA00023125"/>
    </source>
</evidence>
<reference evidence="7" key="1">
    <citation type="submission" date="2022-10" db="EMBL/GenBank/DDBJ databases">
        <title>Rhodococcus sp.75.</title>
        <authorList>
            <person name="Sun M."/>
        </authorList>
    </citation>
    <scope>NUCLEOTIDE SEQUENCE</scope>
    <source>
        <strain evidence="7">75</strain>
    </source>
</reference>
<dbReference type="SMART" id="SM00448">
    <property type="entry name" value="REC"/>
    <property type="match status" value="1"/>
</dbReference>
<dbReference type="Gene3D" id="3.40.50.2300">
    <property type="match status" value="1"/>
</dbReference>
<dbReference type="PROSITE" id="PS50043">
    <property type="entry name" value="HTH_LUXR_2"/>
    <property type="match status" value="1"/>
</dbReference>
<feature type="modified residue" description="4-aspartylphosphate" evidence="4">
    <location>
        <position position="62"/>
    </location>
</feature>
<keyword evidence="3" id="KW-0804">Transcription</keyword>
<dbReference type="PRINTS" id="PR00038">
    <property type="entry name" value="HTHLUXR"/>
</dbReference>
<dbReference type="Pfam" id="PF00196">
    <property type="entry name" value="GerE"/>
    <property type="match status" value="1"/>
</dbReference>
<keyword evidence="2" id="KW-0238">DNA-binding</keyword>
<evidence type="ECO:0000256" key="4">
    <source>
        <dbReference type="PROSITE-ProRule" id="PRU00169"/>
    </source>
</evidence>
<feature type="domain" description="HTH luxR-type" evidence="5">
    <location>
        <begin position="145"/>
        <end position="210"/>
    </location>
</feature>
<gene>
    <name evidence="7" type="ORF">RHODO2019_08550</name>
</gene>
<dbReference type="InterPro" id="IPR016032">
    <property type="entry name" value="Sig_transdc_resp-reg_C-effctor"/>
</dbReference>
<dbReference type="InterPro" id="IPR039420">
    <property type="entry name" value="WalR-like"/>
</dbReference>
<dbReference type="PANTHER" id="PTHR43214:SF24">
    <property type="entry name" value="TRANSCRIPTIONAL REGULATORY PROTEIN NARL-RELATED"/>
    <property type="match status" value="1"/>
</dbReference>
<dbReference type="InterPro" id="IPR011006">
    <property type="entry name" value="CheY-like_superfamily"/>
</dbReference>
<proteinExistence type="predicted"/>
<evidence type="ECO:0000259" key="5">
    <source>
        <dbReference type="PROSITE" id="PS50043"/>
    </source>
</evidence>
<feature type="domain" description="Response regulatory" evidence="6">
    <location>
        <begin position="11"/>
        <end position="125"/>
    </location>
</feature>
<keyword evidence="4" id="KW-0597">Phosphoprotein</keyword>
<keyword evidence="8" id="KW-1185">Reference proteome</keyword>
<dbReference type="RefSeq" id="WP_265384532.1">
    <property type="nucleotide sequence ID" value="NZ_CP110615.1"/>
</dbReference>
<dbReference type="SUPFAM" id="SSF46894">
    <property type="entry name" value="C-terminal effector domain of the bipartite response regulators"/>
    <property type="match status" value="1"/>
</dbReference>
<evidence type="ECO:0000259" key="6">
    <source>
        <dbReference type="PROSITE" id="PS50110"/>
    </source>
</evidence>
<dbReference type="EMBL" id="CP110615">
    <property type="protein sequence ID" value="UZJ26428.1"/>
    <property type="molecule type" value="Genomic_DNA"/>
</dbReference>
<keyword evidence="1" id="KW-0805">Transcription regulation</keyword>
<dbReference type="Proteomes" id="UP001164965">
    <property type="component" value="Chromosome"/>
</dbReference>
<accession>A0ABY6P5I6</accession>
<sequence length="217" mass="22565">MSTTSQTAPVRVLLVDAQEIYRRGIVRALAGDLAVDVVGQTGTVAQADQLVGSLCPDVVLLDSRLPDGSGVDLCRRSQQTAPSTHWLFLTADGDGLADAASAGAAGHLRKDVHPPELVRALVRAAAGGTWDAARDGVAATAVSELTLLVASLTEREAAVLRLITDGLTNRQIGAVLFLSEKTVKNYVSGVLAKLGVQRRTQAAVLGADARELLGAPR</sequence>
<dbReference type="SUPFAM" id="SSF52172">
    <property type="entry name" value="CheY-like"/>
    <property type="match status" value="1"/>
</dbReference>